<proteinExistence type="inferred from homology"/>
<comment type="cofactor">
    <cofactor evidence="2">
        <name>FAD</name>
        <dbReference type="ChEBI" id="CHEBI:57692"/>
    </cofactor>
</comment>
<dbReference type="InterPro" id="IPR000172">
    <property type="entry name" value="GMC_OxRdtase_N"/>
</dbReference>
<dbReference type="PANTHER" id="PTHR11552">
    <property type="entry name" value="GLUCOSE-METHANOL-CHOLINE GMC OXIDOREDUCTASE"/>
    <property type="match status" value="1"/>
</dbReference>
<protein>
    <submittedName>
        <fullName evidence="6">Uncharacterized protein</fullName>
    </submittedName>
</protein>
<dbReference type="Gene3D" id="3.30.560.10">
    <property type="entry name" value="Glucose Oxidase, domain 3"/>
    <property type="match status" value="1"/>
</dbReference>
<feature type="binding site" evidence="2">
    <location>
        <position position="130"/>
    </location>
    <ligand>
        <name>FAD</name>
        <dbReference type="ChEBI" id="CHEBI:57692"/>
    </ligand>
</feature>
<reference evidence="6" key="2">
    <citation type="submission" date="2023-05" db="EMBL/GenBank/DDBJ databases">
        <authorList>
            <consortium name="Lawrence Berkeley National Laboratory"/>
            <person name="Steindorff A."/>
            <person name="Hensen N."/>
            <person name="Bonometti L."/>
            <person name="Westerberg I."/>
            <person name="Brannstrom I.O."/>
            <person name="Guillou S."/>
            <person name="Cros-Aarteil S."/>
            <person name="Calhoun S."/>
            <person name="Haridas S."/>
            <person name="Kuo A."/>
            <person name="Mondo S."/>
            <person name="Pangilinan J."/>
            <person name="Riley R."/>
            <person name="Labutti K."/>
            <person name="Andreopoulos B."/>
            <person name="Lipzen A."/>
            <person name="Chen C."/>
            <person name="Yanf M."/>
            <person name="Daum C."/>
            <person name="Ng V."/>
            <person name="Clum A."/>
            <person name="Ohm R."/>
            <person name="Martin F."/>
            <person name="Silar P."/>
            <person name="Natvig D."/>
            <person name="Lalanne C."/>
            <person name="Gautier V."/>
            <person name="Ament-Velasquez S.L."/>
            <person name="Kruys A."/>
            <person name="Hutchinson M.I."/>
            <person name="Powell A.J."/>
            <person name="Barry K."/>
            <person name="Miller A.N."/>
            <person name="Grigoriev I.V."/>
            <person name="Debuchy R."/>
            <person name="Gladieux P."/>
            <person name="Thoren M.H."/>
            <person name="Johannesson H."/>
        </authorList>
    </citation>
    <scope>NUCLEOTIDE SEQUENCE</scope>
    <source>
        <strain evidence="6">CBS 103.79</strain>
    </source>
</reference>
<comment type="caution">
    <text evidence="6">The sequence shown here is derived from an EMBL/GenBank/DDBJ whole genome shotgun (WGS) entry which is preliminary data.</text>
</comment>
<feature type="signal peptide" evidence="3">
    <location>
        <begin position="1"/>
        <end position="23"/>
    </location>
</feature>
<dbReference type="AlphaFoldDB" id="A0AAN6RNZ8"/>
<name>A0AAN6RNZ8_9PEZI</name>
<dbReference type="InterPro" id="IPR036188">
    <property type="entry name" value="FAD/NAD-bd_sf"/>
</dbReference>
<feature type="binding site" evidence="2">
    <location>
        <position position="281"/>
    </location>
    <ligand>
        <name>FAD</name>
        <dbReference type="ChEBI" id="CHEBI:57692"/>
    </ligand>
</feature>
<reference evidence="6" key="1">
    <citation type="journal article" date="2023" name="Mol. Phylogenet. Evol.">
        <title>Genome-scale phylogeny and comparative genomics of the fungal order Sordariales.</title>
        <authorList>
            <person name="Hensen N."/>
            <person name="Bonometti L."/>
            <person name="Westerberg I."/>
            <person name="Brannstrom I.O."/>
            <person name="Guillou S."/>
            <person name="Cros-Aarteil S."/>
            <person name="Calhoun S."/>
            <person name="Haridas S."/>
            <person name="Kuo A."/>
            <person name="Mondo S."/>
            <person name="Pangilinan J."/>
            <person name="Riley R."/>
            <person name="LaButti K."/>
            <person name="Andreopoulos B."/>
            <person name="Lipzen A."/>
            <person name="Chen C."/>
            <person name="Yan M."/>
            <person name="Daum C."/>
            <person name="Ng V."/>
            <person name="Clum A."/>
            <person name="Steindorff A."/>
            <person name="Ohm R.A."/>
            <person name="Martin F."/>
            <person name="Silar P."/>
            <person name="Natvig D.O."/>
            <person name="Lalanne C."/>
            <person name="Gautier V."/>
            <person name="Ament-Velasquez S.L."/>
            <person name="Kruys A."/>
            <person name="Hutchinson M.I."/>
            <person name="Powell A.J."/>
            <person name="Barry K."/>
            <person name="Miller A.N."/>
            <person name="Grigoriev I.V."/>
            <person name="Debuchy R."/>
            <person name="Gladieux P."/>
            <person name="Hiltunen Thoren M."/>
            <person name="Johannesson H."/>
        </authorList>
    </citation>
    <scope>NUCLEOTIDE SEQUENCE</scope>
    <source>
        <strain evidence="6">CBS 103.79</strain>
    </source>
</reference>
<feature type="domain" description="Glucose-methanol-choline oxidoreductase N-terminal" evidence="4">
    <location>
        <begin position="42"/>
        <end position="366"/>
    </location>
</feature>
<feature type="domain" description="Glucose-methanol-choline oxidoreductase C-terminal" evidence="5">
    <location>
        <begin position="493"/>
        <end position="630"/>
    </location>
</feature>
<gene>
    <name evidence="6" type="ORF">C8A05DRAFT_47927</name>
</gene>
<dbReference type="InterPro" id="IPR012132">
    <property type="entry name" value="GMC_OxRdtase"/>
</dbReference>
<dbReference type="Gene3D" id="3.50.50.60">
    <property type="entry name" value="FAD/NAD(P)-binding domain"/>
    <property type="match status" value="1"/>
</dbReference>
<evidence type="ECO:0000259" key="5">
    <source>
        <dbReference type="Pfam" id="PF05199"/>
    </source>
</evidence>
<dbReference type="InterPro" id="IPR007867">
    <property type="entry name" value="GMC_OxRtase_C"/>
</dbReference>
<dbReference type="PANTHER" id="PTHR11552:SF115">
    <property type="entry name" value="DEHYDROGENASE XPTC-RELATED"/>
    <property type="match status" value="1"/>
</dbReference>
<evidence type="ECO:0000256" key="1">
    <source>
        <dbReference type="ARBA" id="ARBA00010790"/>
    </source>
</evidence>
<evidence type="ECO:0000256" key="2">
    <source>
        <dbReference type="PIRSR" id="PIRSR000137-2"/>
    </source>
</evidence>
<dbReference type="PIRSF" id="PIRSF000137">
    <property type="entry name" value="Alcohol_oxidase"/>
    <property type="match status" value="1"/>
</dbReference>
<sequence length="647" mass="69206">MSRILKLAVAALALTQEACLGHARHLRTSQVFVNSRDVGNEYDYIIVGGGTAGLTVADRLTEDGASTVLVVEYGELSTHADDLRTGNSESISTVQGGFMGMADATLMYDIQSVPQKNLQNRTIAVLAGKVVGGSSAVNAMMTVRGTAADYNRWGSFFSTSSHWSWDSLLPYFKRALNFVPPDADVTKSANITYDTSFWGNTSSVRAGWPSFQYPGTTAQMDSFKGIPGVPFVKDSGSGLPGVYWYPTFMDPVLVERSYARTGHHDVAAKRPNYHLVAGSKVTRIVLNGTTATGVSFVPVSSGPVANHTALETVVSARKEVIVAAGGIHSPQVLQLSGIGPRKWLTSANITTIVDLPGVGQNLQDHPMIQATFMYRSFTFRPSPQDLLTNATFSSWSDAVWAANRTGPNSIATGNAAAWLPFPVISSRAANLSDALTAQNHTSYLPADTDPTVAAGYRAQMLSYATALAANTTAFYNLVLTGGNTNGIVVDLHPLSRGTVTINPANPYNSEPLVDYRALSNPLDVSIMADIVRFTRRYHLDNPSTRAWGATELAPGRATQTDEQFAKYLAETLSPSEFHPVGTCAMMPRELGGVVDEELRVYGVKGLRVVDASIMSTLVGGNTCQTVYAIAEKAADLIRFGPPKAATA</sequence>
<keyword evidence="3" id="KW-0732">Signal</keyword>
<accession>A0AAN6RNZ8</accession>
<dbReference type="Pfam" id="PF05199">
    <property type="entry name" value="GMC_oxred_C"/>
    <property type="match status" value="1"/>
</dbReference>
<dbReference type="EMBL" id="MU856152">
    <property type="protein sequence ID" value="KAK3897484.1"/>
    <property type="molecule type" value="Genomic_DNA"/>
</dbReference>
<dbReference type="Proteomes" id="UP001303889">
    <property type="component" value="Unassembled WGS sequence"/>
</dbReference>
<evidence type="ECO:0000313" key="6">
    <source>
        <dbReference type="EMBL" id="KAK3897484.1"/>
    </source>
</evidence>
<dbReference type="SUPFAM" id="SSF54373">
    <property type="entry name" value="FAD-linked reductases, C-terminal domain"/>
    <property type="match status" value="1"/>
</dbReference>
<evidence type="ECO:0000313" key="7">
    <source>
        <dbReference type="Proteomes" id="UP001303889"/>
    </source>
</evidence>
<feature type="chain" id="PRO_5043026406" evidence="3">
    <location>
        <begin position="24"/>
        <end position="647"/>
    </location>
</feature>
<evidence type="ECO:0000259" key="4">
    <source>
        <dbReference type="Pfam" id="PF00732"/>
    </source>
</evidence>
<dbReference type="GO" id="GO:0050660">
    <property type="term" value="F:flavin adenine dinucleotide binding"/>
    <property type="evidence" value="ECO:0007669"/>
    <property type="project" value="InterPro"/>
</dbReference>
<keyword evidence="2" id="KW-0274">FAD</keyword>
<keyword evidence="7" id="KW-1185">Reference proteome</keyword>
<organism evidence="6 7">
    <name type="scientific">Staphylotrichum tortipilum</name>
    <dbReference type="NCBI Taxonomy" id="2831512"/>
    <lineage>
        <taxon>Eukaryota</taxon>
        <taxon>Fungi</taxon>
        <taxon>Dikarya</taxon>
        <taxon>Ascomycota</taxon>
        <taxon>Pezizomycotina</taxon>
        <taxon>Sordariomycetes</taxon>
        <taxon>Sordariomycetidae</taxon>
        <taxon>Sordariales</taxon>
        <taxon>Chaetomiaceae</taxon>
        <taxon>Staphylotrichum</taxon>
    </lineage>
</organism>
<dbReference type="Pfam" id="PF00732">
    <property type="entry name" value="GMC_oxred_N"/>
    <property type="match status" value="1"/>
</dbReference>
<dbReference type="SUPFAM" id="SSF51905">
    <property type="entry name" value="FAD/NAD(P)-binding domain"/>
    <property type="match status" value="1"/>
</dbReference>
<evidence type="ECO:0000256" key="3">
    <source>
        <dbReference type="SAM" id="SignalP"/>
    </source>
</evidence>
<dbReference type="GO" id="GO:0016614">
    <property type="term" value="F:oxidoreductase activity, acting on CH-OH group of donors"/>
    <property type="evidence" value="ECO:0007669"/>
    <property type="project" value="InterPro"/>
</dbReference>
<comment type="similarity">
    <text evidence="1">Belongs to the GMC oxidoreductase family.</text>
</comment>
<keyword evidence="2" id="KW-0285">Flavoprotein</keyword>
<dbReference type="GO" id="GO:0044550">
    <property type="term" value="P:secondary metabolite biosynthetic process"/>
    <property type="evidence" value="ECO:0007669"/>
    <property type="project" value="TreeGrafter"/>
</dbReference>